<evidence type="ECO:0000313" key="2">
    <source>
        <dbReference type="Proteomes" id="UP000027586"/>
    </source>
</evidence>
<dbReference type="VEuPathDB" id="FungiDB:LCOR_12036.1"/>
<keyword evidence="2" id="KW-1185">Reference proteome</keyword>
<protein>
    <submittedName>
        <fullName evidence="1">Uncharacterized protein</fullName>
    </submittedName>
</protein>
<dbReference type="AlphaFoldDB" id="A0A068SIN4"/>
<organism evidence="1 2">
    <name type="scientific">Lichtheimia corymbifera JMRC:FSU:9682</name>
    <dbReference type="NCBI Taxonomy" id="1263082"/>
    <lineage>
        <taxon>Eukaryota</taxon>
        <taxon>Fungi</taxon>
        <taxon>Fungi incertae sedis</taxon>
        <taxon>Mucoromycota</taxon>
        <taxon>Mucoromycotina</taxon>
        <taxon>Mucoromycetes</taxon>
        <taxon>Mucorales</taxon>
        <taxon>Lichtheimiaceae</taxon>
        <taxon>Lichtheimia</taxon>
    </lineage>
</organism>
<evidence type="ECO:0000313" key="1">
    <source>
        <dbReference type="EMBL" id="CDH61256.1"/>
    </source>
</evidence>
<accession>A0A068SIN4</accession>
<dbReference type="EMBL" id="CBTN010000165">
    <property type="protein sequence ID" value="CDH61256.1"/>
    <property type="molecule type" value="Genomic_DNA"/>
</dbReference>
<gene>
    <name evidence="1" type="ORF">LCOR_12036.1</name>
</gene>
<proteinExistence type="predicted"/>
<sequence>MAASSATRVWISYADIFQHPSLGATTWVDQWNWQWIYNTNSNITWHMRMNLLWSLLTPPLIEITAKMGSSGLAVDIHKRQQHHVDSHLALSHFRTTTRMHRLDRHSMYKLP</sequence>
<name>A0A068SIN4_9FUNG</name>
<comment type="caution">
    <text evidence="1">The sequence shown here is derived from an EMBL/GenBank/DDBJ whole genome shotgun (WGS) entry which is preliminary data.</text>
</comment>
<reference evidence="1" key="1">
    <citation type="submission" date="2013-08" db="EMBL/GenBank/DDBJ databases">
        <title>Gene expansion shapes genome architecture in the human pathogen Lichtheimia corymbifera: an evolutionary genomics analysis in the ancient terrestrial Mucorales (Mucoromycotina).</title>
        <authorList>
            <person name="Schwartze V.U."/>
            <person name="Winter S."/>
            <person name="Shelest E."/>
            <person name="Marcet-Houben M."/>
            <person name="Horn F."/>
            <person name="Wehner S."/>
            <person name="Hoffmann K."/>
            <person name="Riege K."/>
            <person name="Sammeth M."/>
            <person name="Nowrousian M."/>
            <person name="Valiante V."/>
            <person name="Linde J."/>
            <person name="Jacobsen I.D."/>
            <person name="Marz M."/>
            <person name="Brakhage A.A."/>
            <person name="Gabaldon T."/>
            <person name="Bocker S."/>
            <person name="Voigt K."/>
        </authorList>
    </citation>
    <scope>NUCLEOTIDE SEQUENCE [LARGE SCALE GENOMIC DNA]</scope>
    <source>
        <strain evidence="1">FSU 9682</strain>
    </source>
</reference>
<dbReference type="Proteomes" id="UP000027586">
    <property type="component" value="Unassembled WGS sequence"/>
</dbReference>